<dbReference type="Proteomes" id="UP001642260">
    <property type="component" value="Unassembled WGS sequence"/>
</dbReference>
<feature type="compositionally biased region" description="Basic residues" evidence="4">
    <location>
        <begin position="189"/>
        <end position="201"/>
    </location>
</feature>
<dbReference type="PANTHER" id="PTHR13516:SF13">
    <property type="entry name" value="ALBA DNA_RNA-BINDING PROTEIN"/>
    <property type="match status" value="1"/>
</dbReference>
<dbReference type="InterPro" id="IPR051958">
    <property type="entry name" value="Alba-like_NAB"/>
</dbReference>
<feature type="domain" description="DNA/RNA-binding protein Alba-like" evidence="5">
    <location>
        <begin position="19"/>
        <end position="83"/>
    </location>
</feature>
<keyword evidence="3" id="KW-0539">Nucleus</keyword>
<feature type="compositionally biased region" description="Basic residues" evidence="4">
    <location>
        <begin position="153"/>
        <end position="163"/>
    </location>
</feature>
<dbReference type="FunFam" id="3.30.110.20:FF:000003">
    <property type="entry name" value="DNA/RNA-binding protein Alba 1"/>
    <property type="match status" value="1"/>
</dbReference>
<feature type="compositionally biased region" description="Basic residues" evidence="4">
    <location>
        <begin position="331"/>
        <end position="342"/>
    </location>
</feature>
<comment type="subcellular location">
    <subcellularLocation>
        <location evidence="1">Nucleus</location>
    </subcellularLocation>
</comment>
<proteinExistence type="inferred from homology"/>
<gene>
    <name evidence="6" type="ORF">ERUC_LOCUS29729</name>
</gene>
<evidence type="ECO:0000256" key="1">
    <source>
        <dbReference type="ARBA" id="ARBA00004123"/>
    </source>
</evidence>
<feature type="region of interest" description="Disordered" evidence="4">
    <location>
        <begin position="138"/>
        <end position="361"/>
    </location>
</feature>
<feature type="compositionally biased region" description="Basic and acidic residues" evidence="4">
    <location>
        <begin position="178"/>
        <end position="188"/>
    </location>
</feature>
<feature type="compositionally biased region" description="Basic and acidic residues" evidence="4">
    <location>
        <begin position="224"/>
        <end position="236"/>
    </location>
</feature>
<dbReference type="Pfam" id="PF01918">
    <property type="entry name" value="Alba"/>
    <property type="match status" value="1"/>
</dbReference>
<name>A0ABC8L308_ERUVS</name>
<comment type="caution">
    <text evidence="6">The sequence shown here is derived from an EMBL/GenBank/DDBJ whole genome shotgun (WGS) entry which is preliminary data.</text>
</comment>
<feature type="compositionally biased region" description="Gly residues" evidence="4">
    <location>
        <begin position="291"/>
        <end position="316"/>
    </location>
</feature>
<evidence type="ECO:0000256" key="4">
    <source>
        <dbReference type="SAM" id="MobiDB-lite"/>
    </source>
</evidence>
<dbReference type="EMBL" id="CAKOAT010375154">
    <property type="protein sequence ID" value="CAH8363973.1"/>
    <property type="molecule type" value="Genomic_DNA"/>
</dbReference>
<dbReference type="Gene3D" id="3.30.110.20">
    <property type="entry name" value="Alba-like domain"/>
    <property type="match status" value="1"/>
</dbReference>
<protein>
    <recommendedName>
        <fullName evidence="5">DNA/RNA-binding protein Alba-like domain-containing protein</fullName>
    </recommendedName>
</protein>
<dbReference type="GO" id="GO:0005634">
    <property type="term" value="C:nucleus"/>
    <property type="evidence" value="ECO:0007669"/>
    <property type="project" value="UniProtKB-SubCell"/>
</dbReference>
<organism evidence="6 7">
    <name type="scientific">Eruca vesicaria subsp. sativa</name>
    <name type="common">Garden rocket</name>
    <name type="synonym">Eruca sativa</name>
    <dbReference type="NCBI Taxonomy" id="29727"/>
    <lineage>
        <taxon>Eukaryota</taxon>
        <taxon>Viridiplantae</taxon>
        <taxon>Streptophyta</taxon>
        <taxon>Embryophyta</taxon>
        <taxon>Tracheophyta</taxon>
        <taxon>Spermatophyta</taxon>
        <taxon>Magnoliopsida</taxon>
        <taxon>eudicotyledons</taxon>
        <taxon>Gunneridae</taxon>
        <taxon>Pentapetalae</taxon>
        <taxon>rosids</taxon>
        <taxon>malvids</taxon>
        <taxon>Brassicales</taxon>
        <taxon>Brassicaceae</taxon>
        <taxon>Brassiceae</taxon>
        <taxon>Eruca</taxon>
    </lineage>
</organism>
<dbReference type="InterPro" id="IPR002775">
    <property type="entry name" value="DNA/RNA-bd_Alba-like"/>
</dbReference>
<evidence type="ECO:0000259" key="5">
    <source>
        <dbReference type="Pfam" id="PF01918"/>
    </source>
</evidence>
<comment type="similarity">
    <text evidence="2">Belongs to the histone-like Alba family.</text>
</comment>
<evidence type="ECO:0000256" key="3">
    <source>
        <dbReference type="ARBA" id="ARBA00023242"/>
    </source>
</evidence>
<feature type="compositionally biased region" description="Polar residues" evidence="4">
    <location>
        <begin position="349"/>
        <end position="361"/>
    </location>
</feature>
<dbReference type="AlphaFoldDB" id="A0ABC8L308"/>
<sequence length="361" mass="39078">MEKYDRVVKKKEERTIDANEIRITSMGRARNYITYAMTLLQEKGSTEVVFKAMGRAINKTVNIVELIKRRIPGLHQNTSIGSTDITDTWEPKEEGLLPIETTRHVSLITITLSTKELNTSSVGYQCPIPIEMVKPLGDMEYEGEGSPGGRGRGSGRGRGRGRGGRGNAYANVEYEDGGWERNQSDGRGRGRGRGRNSRGRGRGGYNGPRNEYDAPQDEGYGYDAPHEHRGYDDHGGYDGPRQGRGGYDGPRQGRGGYDGPRQGRGGYNGRQGRGGYDGPHQGSGDYDGPRQGRGGYGGRQGRGGYDGYHQGRGGYDGPQDIGGYDAPQGRGRGRGRGGRRGRGVGGGFNNRSDGPTNQAVA</sequence>
<evidence type="ECO:0000313" key="7">
    <source>
        <dbReference type="Proteomes" id="UP001642260"/>
    </source>
</evidence>
<evidence type="ECO:0000256" key="2">
    <source>
        <dbReference type="ARBA" id="ARBA00008018"/>
    </source>
</evidence>
<reference evidence="6 7" key="1">
    <citation type="submission" date="2022-03" db="EMBL/GenBank/DDBJ databases">
        <authorList>
            <person name="Macdonald S."/>
            <person name="Ahmed S."/>
            <person name="Newling K."/>
        </authorList>
    </citation>
    <scope>NUCLEOTIDE SEQUENCE [LARGE SCALE GENOMIC DNA]</scope>
</reference>
<dbReference type="InterPro" id="IPR036882">
    <property type="entry name" value="Alba-like_dom_sf"/>
</dbReference>
<dbReference type="SUPFAM" id="SSF82704">
    <property type="entry name" value="AlbA-like"/>
    <property type="match status" value="1"/>
</dbReference>
<feature type="compositionally biased region" description="Gly residues" evidence="4">
    <location>
        <begin position="242"/>
        <end position="277"/>
    </location>
</feature>
<keyword evidence="7" id="KW-1185">Reference proteome</keyword>
<accession>A0ABC8L308</accession>
<dbReference type="PANTHER" id="PTHR13516">
    <property type="entry name" value="RIBONUCLEASE P SUBUNIT P25"/>
    <property type="match status" value="1"/>
</dbReference>
<evidence type="ECO:0000313" key="6">
    <source>
        <dbReference type="EMBL" id="CAH8363973.1"/>
    </source>
</evidence>